<evidence type="ECO:0000313" key="1">
    <source>
        <dbReference type="EMBL" id="DAE05107.1"/>
    </source>
</evidence>
<dbReference type="EMBL" id="BK015403">
    <property type="protein sequence ID" value="DAE05107.1"/>
    <property type="molecule type" value="Genomic_DNA"/>
</dbReference>
<name>A0A8S5PF90_9CAUD</name>
<organism evidence="1">
    <name type="scientific">Siphoviridae sp. ctvNP11</name>
    <dbReference type="NCBI Taxonomy" id="2825721"/>
    <lineage>
        <taxon>Viruses</taxon>
        <taxon>Duplodnaviria</taxon>
        <taxon>Heunggongvirae</taxon>
        <taxon>Uroviricota</taxon>
        <taxon>Caudoviricetes</taxon>
    </lineage>
</organism>
<reference evidence="1" key="1">
    <citation type="journal article" date="2021" name="Proc. Natl. Acad. Sci. U.S.A.">
        <title>A Catalog of Tens of Thousands of Viruses from Human Metagenomes Reveals Hidden Associations with Chronic Diseases.</title>
        <authorList>
            <person name="Tisza M.J."/>
            <person name="Buck C.B."/>
        </authorList>
    </citation>
    <scope>NUCLEOTIDE SEQUENCE</scope>
    <source>
        <strain evidence="1">CtvNP11</strain>
    </source>
</reference>
<sequence length="52" mass="5902">MGPNYTENQRKSGYIYKVRHAFCVNQLTSIPDGVEPVPRKAGADIHTFYPSF</sequence>
<protein>
    <submittedName>
        <fullName evidence="1">Uncharacterized protein</fullName>
    </submittedName>
</protein>
<proteinExistence type="predicted"/>
<accession>A0A8S5PF90</accession>